<dbReference type="InterPro" id="IPR018525">
    <property type="entry name" value="MCM_CS"/>
</dbReference>
<comment type="catalytic activity">
    <reaction evidence="11">
        <text>ATP + H2O = ADP + phosphate + H(+)</text>
        <dbReference type="Rhea" id="RHEA:13065"/>
        <dbReference type="ChEBI" id="CHEBI:15377"/>
        <dbReference type="ChEBI" id="CHEBI:15378"/>
        <dbReference type="ChEBI" id="CHEBI:30616"/>
        <dbReference type="ChEBI" id="CHEBI:43474"/>
        <dbReference type="ChEBI" id="CHEBI:456216"/>
        <dbReference type="EC" id="3.6.4.12"/>
    </reaction>
    <physiologicalReaction direction="left-to-right" evidence="11">
        <dbReference type="Rhea" id="RHEA:13066"/>
    </physiologicalReaction>
</comment>
<keyword evidence="5" id="KW-0378">Hydrolase</keyword>
<dbReference type="InterPro" id="IPR016024">
    <property type="entry name" value="ARM-type_fold"/>
</dbReference>
<dbReference type="GO" id="GO:0006270">
    <property type="term" value="P:DNA replication initiation"/>
    <property type="evidence" value="ECO:0007669"/>
    <property type="project" value="InterPro"/>
</dbReference>
<dbReference type="Gene3D" id="1.25.10.10">
    <property type="entry name" value="Leucine-rich Repeat Variant"/>
    <property type="match status" value="2"/>
</dbReference>
<dbReference type="SUPFAM" id="SSF50249">
    <property type="entry name" value="Nucleic acid-binding proteins"/>
    <property type="match status" value="1"/>
</dbReference>
<feature type="compositionally biased region" description="Basic and acidic residues" evidence="14">
    <location>
        <begin position="1266"/>
        <end position="1275"/>
    </location>
</feature>
<evidence type="ECO:0000256" key="14">
    <source>
        <dbReference type="SAM" id="MobiDB-lite"/>
    </source>
</evidence>
<evidence type="ECO:0000259" key="15">
    <source>
        <dbReference type="PROSITE" id="PS50051"/>
    </source>
</evidence>
<dbReference type="GO" id="GO:0017116">
    <property type="term" value="F:single-stranded DNA helicase activity"/>
    <property type="evidence" value="ECO:0007669"/>
    <property type="project" value="TreeGrafter"/>
</dbReference>
<dbReference type="PRINTS" id="PR01663">
    <property type="entry name" value="MCMPROTEIN7"/>
</dbReference>
<dbReference type="InterPro" id="IPR000225">
    <property type="entry name" value="Armadillo"/>
</dbReference>
<dbReference type="GO" id="GO:0006279">
    <property type="term" value="P:premeiotic DNA replication"/>
    <property type="evidence" value="ECO:0007669"/>
    <property type="project" value="UniProtKB-ARBA"/>
</dbReference>
<dbReference type="InterPro" id="IPR033762">
    <property type="entry name" value="MCM_OB"/>
</dbReference>
<feature type="compositionally biased region" description="Acidic residues" evidence="14">
    <location>
        <begin position="1358"/>
        <end position="1376"/>
    </location>
</feature>
<dbReference type="InterPro" id="IPR011989">
    <property type="entry name" value="ARM-like"/>
</dbReference>
<keyword evidence="9" id="KW-0539">Nucleus</keyword>
<evidence type="ECO:0000256" key="4">
    <source>
        <dbReference type="ARBA" id="ARBA00022741"/>
    </source>
</evidence>
<dbReference type="GO" id="GO:0097373">
    <property type="term" value="C:MCM core complex"/>
    <property type="evidence" value="ECO:0007669"/>
    <property type="project" value="UniProtKB-ARBA"/>
</dbReference>
<evidence type="ECO:0000313" key="16">
    <source>
        <dbReference type="EMBL" id="TFY57086.1"/>
    </source>
</evidence>
<dbReference type="GO" id="GO:0016887">
    <property type="term" value="F:ATP hydrolysis activity"/>
    <property type="evidence" value="ECO:0007669"/>
    <property type="project" value="RHEA"/>
</dbReference>
<sequence>MTIHAVNLALLKSAKNSVIGNPTAKLALAHDEAFIAALVECVGNPLFTADPHALAEHNEVRLEAAHVIASLSYGSSDSLRSLLRFNAHQAFLYALSVFQPAESPRLKAALARGLRALAVAIADAVGPSQWGLRHDAPVDVRNEARMALDYLFQISTPIAQLLGSAIRNEAHQTVVSEWLPSVERMKEVKGKRGWERLDITKSPNRQGGWVTRQLTALLQKKDTKMQEAVLSAIACLARDNATVAAGLAKSSSERETTLSLVLSFCRSRVTDVRLAACHCATQIVRAGFGNHSLTVDDSPVLTVMYAVNHCIESESETPQTRTKASFILYRLVKDKKELCEVAEQRGSLDKLAKLIKDITPTDQSPEWQEDELESVSCLREAAFMAVAAISLFHDKIRCEVTDGLGLVPAIQVSLAHPHVGVRYAACQCVRSISRSVAVLRTNIVDSGVGMAAYRLFQKHDEDRQVTFAASSVVCNLVNECSPLRDVLLDQGLLLRLMQLLHSGDSNLRLNALWAVKNLLYHASSDLKRRTMDAIGWDNLAILLMDPDPAVQEQAFHVVRHIADGTDDVELLFHEIGCDVLGLVALGMQSDNDDVLHQAICVLANIANSPTRQDNILSNTRLLEALKQCLTDSKVGVRRPAVGCILELVKANPRSHKALHDVGIDSTLRHIGDYAGDVDYEDEKAGKIQDFLSSFVSQDKDIARGIADININNDDDAPIPGRNLKYMEQLQRIANREQEMLIIDLEDISEHQKTVSELVSRIIRNTRRYVMLFSEAVDGLMPVPTKDISEFDEVIDVILHQRRERNESNLYFRPLRSDIAMAVREVKGTHLGKLITVRGIVTRVSEVKPLLKVNAYTCDVCGSETFQEVSSKQFTPIFDCQNESECKKNGIHGSLHMQTRACRFSPFQEVKIQEMADQVPVGHIPRSMTIHVHGSLTRQTSPGDVVHLGGIFLPIPYTGFQAVRAGLLTDTYLEVHHIHQLKKQYSEMEITPEIQRQIIQLKDDPQLYIKLAQSIAPEIYGHLDVKKALLLLLVGGVTKTLGDGMKIRGDLNVCLMGDPGVAKSQLLKYISKVAPRGVYTTGKGSSGVGLTAAVMRDPVTDEMVLEGGALVLADNGICCIDEFDKMDESDRTAIHEVMEQQTISISKAGISTTLNARTSVLAAANPLYGRYNPKLSPVENINLPAALLSRFDLLFLILDKPTRDDDERLAQHVTHVHMYNTHPELDYDLVDPTLVRHYIALARQHRPTVPPEVSNYVVESYVRLRKVSKDDEEQKKSHTYTSAHRVDHEDVNEALRLMEVSKESLNEDEDEERDQDRSATSKIYHLIKDMAADRRAGGKSKRRKRRTKRSRKGARGENDMDVDDEPESSDEEESDELSMIDIRARVLRSGFTEAQLMETIVQYEDMDVWTRVANNSKLRFVDSMDE</sequence>
<keyword evidence="8 13" id="KW-0238">DNA-binding</keyword>
<proteinExistence type="inferred from homology"/>
<dbReference type="InterPro" id="IPR003593">
    <property type="entry name" value="AAA+_ATPase"/>
</dbReference>
<accession>A0A4Y9Y3M9</accession>
<evidence type="ECO:0000256" key="7">
    <source>
        <dbReference type="ARBA" id="ARBA00022840"/>
    </source>
</evidence>
<dbReference type="SMART" id="SM00185">
    <property type="entry name" value="ARM"/>
    <property type="match status" value="3"/>
</dbReference>
<feature type="region of interest" description="Disordered" evidence="14">
    <location>
        <begin position="1266"/>
        <end position="1289"/>
    </location>
</feature>
<protein>
    <recommendedName>
        <fullName evidence="2">DNA helicase</fullName>
        <ecNumber evidence="2">3.6.4.12</ecNumber>
    </recommendedName>
    <alternativeName>
        <fullName evidence="12">Minichromosome maintenance protein 7</fullName>
    </alternativeName>
</protein>
<dbReference type="Pfam" id="PF17207">
    <property type="entry name" value="MCM_OB"/>
    <property type="match status" value="1"/>
</dbReference>
<dbReference type="SUPFAM" id="SSF48371">
    <property type="entry name" value="ARM repeat"/>
    <property type="match status" value="2"/>
</dbReference>
<dbReference type="InterPro" id="IPR027417">
    <property type="entry name" value="P-loop_NTPase"/>
</dbReference>
<dbReference type="Pfam" id="PF00514">
    <property type="entry name" value="Arm"/>
    <property type="match status" value="1"/>
</dbReference>
<dbReference type="GO" id="GO:0031261">
    <property type="term" value="C:DNA replication preinitiation complex"/>
    <property type="evidence" value="ECO:0007669"/>
    <property type="project" value="UniProtKB-ARBA"/>
</dbReference>
<evidence type="ECO:0000256" key="10">
    <source>
        <dbReference type="ARBA" id="ARBA00023306"/>
    </source>
</evidence>
<dbReference type="Pfam" id="PF14551">
    <property type="entry name" value="MCM_N"/>
    <property type="match status" value="1"/>
</dbReference>
<evidence type="ECO:0000256" key="13">
    <source>
        <dbReference type="RuleBase" id="RU004070"/>
    </source>
</evidence>
<dbReference type="PROSITE" id="PS00847">
    <property type="entry name" value="MCM_1"/>
    <property type="match status" value="1"/>
</dbReference>
<evidence type="ECO:0000256" key="9">
    <source>
        <dbReference type="ARBA" id="ARBA00023242"/>
    </source>
</evidence>
<dbReference type="Gene3D" id="2.40.50.140">
    <property type="entry name" value="Nucleic acid-binding proteins"/>
    <property type="match status" value="1"/>
</dbReference>
<dbReference type="STRING" id="34475.A0A4Y9Y3M9"/>
<dbReference type="InterPro" id="IPR031327">
    <property type="entry name" value="MCM"/>
</dbReference>
<evidence type="ECO:0000256" key="12">
    <source>
        <dbReference type="ARBA" id="ARBA00078179"/>
    </source>
</evidence>
<keyword evidence="10" id="KW-0131">Cell cycle</keyword>
<feature type="compositionally biased region" description="Basic residues" evidence="14">
    <location>
        <begin position="1336"/>
        <end position="1352"/>
    </location>
</feature>
<evidence type="ECO:0000256" key="2">
    <source>
        <dbReference type="ARBA" id="ARBA00012551"/>
    </source>
</evidence>
<dbReference type="PROSITE" id="PS50051">
    <property type="entry name" value="MCM_2"/>
    <property type="match status" value="1"/>
</dbReference>
<comment type="similarity">
    <text evidence="13">Belongs to the MCM family.</text>
</comment>
<evidence type="ECO:0000256" key="3">
    <source>
        <dbReference type="ARBA" id="ARBA00022705"/>
    </source>
</evidence>
<evidence type="ECO:0000256" key="5">
    <source>
        <dbReference type="ARBA" id="ARBA00022801"/>
    </source>
</evidence>
<dbReference type="GO" id="GO:0005656">
    <property type="term" value="C:nuclear pre-replicative complex"/>
    <property type="evidence" value="ECO:0007669"/>
    <property type="project" value="UniProtKB-ARBA"/>
</dbReference>
<dbReference type="PRINTS" id="PR01657">
    <property type="entry name" value="MCMFAMILY"/>
</dbReference>
<reference evidence="16 17" key="1">
    <citation type="submission" date="2019-01" db="EMBL/GenBank/DDBJ databases">
        <title>Genome sequencing of the rare red list fungi Fomitopsis rosea.</title>
        <authorList>
            <person name="Buettner E."/>
            <person name="Kellner H."/>
        </authorList>
    </citation>
    <scope>NUCLEOTIDE SEQUENCE [LARGE SCALE GENOMIC DNA]</scope>
    <source>
        <strain evidence="16 17">DSM 105464</strain>
    </source>
</reference>
<keyword evidence="6" id="KW-0347">Helicase</keyword>
<dbReference type="GO" id="GO:0003697">
    <property type="term" value="F:single-stranded DNA binding"/>
    <property type="evidence" value="ECO:0007669"/>
    <property type="project" value="TreeGrafter"/>
</dbReference>
<organism evidence="16 17">
    <name type="scientific">Rhodofomes roseus</name>
    <dbReference type="NCBI Taxonomy" id="34475"/>
    <lineage>
        <taxon>Eukaryota</taxon>
        <taxon>Fungi</taxon>
        <taxon>Dikarya</taxon>
        <taxon>Basidiomycota</taxon>
        <taxon>Agaricomycotina</taxon>
        <taxon>Agaricomycetes</taxon>
        <taxon>Polyporales</taxon>
        <taxon>Rhodofomes</taxon>
    </lineage>
</organism>
<keyword evidence="4 13" id="KW-0547">Nucleotide-binding</keyword>
<comment type="caution">
    <text evidence="16">The sequence shown here is derived from an EMBL/GenBank/DDBJ whole genome shotgun (WGS) entry which is preliminary data.</text>
</comment>
<dbReference type="Gene3D" id="3.30.1640.10">
    <property type="entry name" value="mini-chromosome maintenance (MCM) complex, chain A, domain 1"/>
    <property type="match status" value="1"/>
</dbReference>
<dbReference type="EMBL" id="SEKV01000454">
    <property type="protein sequence ID" value="TFY57086.1"/>
    <property type="molecule type" value="Genomic_DNA"/>
</dbReference>
<name>A0A4Y9Y3M9_9APHY</name>
<dbReference type="Proteomes" id="UP000298390">
    <property type="component" value="Unassembled WGS sequence"/>
</dbReference>
<evidence type="ECO:0000256" key="8">
    <source>
        <dbReference type="ARBA" id="ARBA00023125"/>
    </source>
</evidence>
<evidence type="ECO:0000256" key="1">
    <source>
        <dbReference type="ARBA" id="ARBA00004123"/>
    </source>
</evidence>
<comment type="subcellular location">
    <subcellularLocation>
        <location evidence="1">Nucleus</location>
    </subcellularLocation>
</comment>
<dbReference type="Gene3D" id="3.40.50.300">
    <property type="entry name" value="P-loop containing nucleotide triphosphate hydrolases"/>
    <property type="match status" value="1"/>
</dbReference>
<dbReference type="Pfam" id="PF24901">
    <property type="entry name" value="WHD_MCM7"/>
    <property type="match status" value="1"/>
</dbReference>
<dbReference type="EC" id="3.6.4.12" evidence="2"/>
<dbReference type="PANTHER" id="PTHR11630">
    <property type="entry name" value="DNA REPLICATION LICENSING FACTOR MCM FAMILY MEMBER"/>
    <property type="match status" value="1"/>
</dbReference>
<dbReference type="GO" id="GO:0005524">
    <property type="term" value="F:ATP binding"/>
    <property type="evidence" value="ECO:0007669"/>
    <property type="project" value="UniProtKB-KW"/>
</dbReference>
<evidence type="ECO:0000313" key="17">
    <source>
        <dbReference type="Proteomes" id="UP000298390"/>
    </source>
</evidence>
<keyword evidence="3" id="KW-0235">DNA replication</keyword>
<dbReference type="Gene3D" id="2.20.28.10">
    <property type="match status" value="1"/>
</dbReference>
<dbReference type="Pfam" id="PF00493">
    <property type="entry name" value="MCM"/>
    <property type="match status" value="1"/>
</dbReference>
<dbReference type="GO" id="GO:0000727">
    <property type="term" value="P:double-strand break repair via break-induced replication"/>
    <property type="evidence" value="ECO:0007669"/>
    <property type="project" value="TreeGrafter"/>
</dbReference>
<evidence type="ECO:0000256" key="6">
    <source>
        <dbReference type="ARBA" id="ARBA00022806"/>
    </source>
</evidence>
<keyword evidence="7 13" id="KW-0067">ATP-binding</keyword>
<evidence type="ECO:0000256" key="11">
    <source>
        <dbReference type="ARBA" id="ARBA00048432"/>
    </source>
</evidence>
<dbReference type="GO" id="GO:0042555">
    <property type="term" value="C:MCM complex"/>
    <property type="evidence" value="ECO:0007669"/>
    <property type="project" value="InterPro"/>
</dbReference>
<dbReference type="SUPFAM" id="SSF52540">
    <property type="entry name" value="P-loop containing nucleoside triphosphate hydrolases"/>
    <property type="match status" value="1"/>
</dbReference>
<dbReference type="SMART" id="SM00382">
    <property type="entry name" value="AAA"/>
    <property type="match status" value="1"/>
</dbReference>
<dbReference type="InterPro" id="IPR008050">
    <property type="entry name" value="MCM7"/>
</dbReference>
<dbReference type="PANTHER" id="PTHR11630:SF26">
    <property type="entry name" value="DNA REPLICATION LICENSING FACTOR MCM7"/>
    <property type="match status" value="1"/>
</dbReference>
<dbReference type="InterPro" id="IPR012340">
    <property type="entry name" value="NA-bd_OB-fold"/>
</dbReference>
<dbReference type="InterPro" id="IPR001208">
    <property type="entry name" value="MCM_dom"/>
</dbReference>
<gene>
    <name evidence="16" type="ORF">EVJ58_g7239</name>
</gene>
<dbReference type="FunFam" id="3.40.50.300:FF:000288">
    <property type="entry name" value="DNA replication licensing factor MCM7"/>
    <property type="match status" value="1"/>
</dbReference>
<dbReference type="GO" id="GO:0043596">
    <property type="term" value="C:nuclear replication fork"/>
    <property type="evidence" value="ECO:0007669"/>
    <property type="project" value="UniProtKB-ARBA"/>
</dbReference>
<feature type="region of interest" description="Disordered" evidence="14">
    <location>
        <begin position="1301"/>
        <end position="1376"/>
    </location>
</feature>
<feature type="compositionally biased region" description="Basic and acidic residues" evidence="14">
    <location>
        <begin position="1325"/>
        <end position="1335"/>
    </location>
</feature>
<dbReference type="SMART" id="SM00350">
    <property type="entry name" value="MCM"/>
    <property type="match status" value="1"/>
</dbReference>
<dbReference type="GO" id="GO:0006271">
    <property type="term" value="P:DNA strand elongation involved in DNA replication"/>
    <property type="evidence" value="ECO:0007669"/>
    <property type="project" value="TreeGrafter"/>
</dbReference>
<dbReference type="FunFam" id="2.20.28.10:FF:000004">
    <property type="entry name" value="DNA replication licensing factor MCM7"/>
    <property type="match status" value="1"/>
</dbReference>
<feature type="domain" description="MCM C-terminal AAA(+) ATPase" evidence="15">
    <location>
        <begin position="1006"/>
        <end position="1212"/>
    </location>
</feature>
<dbReference type="InterPro" id="IPR027925">
    <property type="entry name" value="MCM_N"/>
</dbReference>